<reference evidence="2" key="1">
    <citation type="journal article" date="2013" name="J. Plant Res.">
        <title>Effect of fungi and light on seed germination of three Opuntia species from semiarid lands of central Mexico.</title>
        <authorList>
            <person name="Delgado-Sanchez P."/>
            <person name="Jimenez-Bremont J.F."/>
            <person name="Guerrero-Gonzalez Mde L."/>
            <person name="Flores J."/>
        </authorList>
    </citation>
    <scope>NUCLEOTIDE SEQUENCE</scope>
    <source>
        <tissue evidence="2">Cladode</tissue>
    </source>
</reference>
<feature type="region of interest" description="Disordered" evidence="1">
    <location>
        <begin position="97"/>
        <end position="128"/>
    </location>
</feature>
<reference evidence="2" key="2">
    <citation type="submission" date="2020-07" db="EMBL/GenBank/DDBJ databases">
        <authorList>
            <person name="Vera ALvarez R."/>
            <person name="Arias-Moreno D.M."/>
            <person name="Jimenez-Jacinto V."/>
            <person name="Jimenez-Bremont J.F."/>
            <person name="Swaminathan K."/>
            <person name="Moose S.P."/>
            <person name="Guerrero-Gonzalez M.L."/>
            <person name="Marino-Ramirez L."/>
            <person name="Landsman D."/>
            <person name="Rodriguez-Kessler M."/>
            <person name="Delgado-Sanchez P."/>
        </authorList>
    </citation>
    <scope>NUCLEOTIDE SEQUENCE</scope>
    <source>
        <tissue evidence="2">Cladode</tissue>
    </source>
</reference>
<evidence type="ECO:0000313" key="2">
    <source>
        <dbReference type="EMBL" id="MBA4676175.1"/>
    </source>
</evidence>
<dbReference type="EMBL" id="GISG01270252">
    <property type="protein sequence ID" value="MBA4676175.1"/>
    <property type="molecule type" value="Transcribed_RNA"/>
</dbReference>
<dbReference type="AlphaFoldDB" id="A0A7C9AXG0"/>
<name>A0A7C9AXG0_OPUST</name>
<accession>A0A7C9AXG0</accession>
<organism evidence="2">
    <name type="scientific">Opuntia streptacantha</name>
    <name type="common">Prickly pear cactus</name>
    <name type="synonym">Opuntia cardona</name>
    <dbReference type="NCBI Taxonomy" id="393608"/>
    <lineage>
        <taxon>Eukaryota</taxon>
        <taxon>Viridiplantae</taxon>
        <taxon>Streptophyta</taxon>
        <taxon>Embryophyta</taxon>
        <taxon>Tracheophyta</taxon>
        <taxon>Spermatophyta</taxon>
        <taxon>Magnoliopsida</taxon>
        <taxon>eudicotyledons</taxon>
        <taxon>Gunneridae</taxon>
        <taxon>Pentapetalae</taxon>
        <taxon>Caryophyllales</taxon>
        <taxon>Cactineae</taxon>
        <taxon>Cactaceae</taxon>
        <taxon>Opuntioideae</taxon>
        <taxon>Opuntia</taxon>
    </lineage>
</organism>
<evidence type="ECO:0000256" key="1">
    <source>
        <dbReference type="SAM" id="MobiDB-lite"/>
    </source>
</evidence>
<proteinExistence type="predicted"/>
<protein>
    <submittedName>
        <fullName evidence="2">Uncharacterized protein</fullName>
    </submittedName>
</protein>
<feature type="compositionally biased region" description="Basic residues" evidence="1">
    <location>
        <begin position="97"/>
        <end position="115"/>
    </location>
</feature>
<sequence>MIENVHLVPRCKRIYPRRRIEKTLTKGEARSPVIEERERETKDEDIVKGVVYQILHIPTLKPKGGGEPLREGPYVRPEEGVEGVAEAVMGAEPPLRHRHQAQSRSQRVHHVRAGSRHLNPTRWRSSQN</sequence>